<evidence type="ECO:0000256" key="1">
    <source>
        <dbReference type="SAM" id="MobiDB-lite"/>
    </source>
</evidence>
<organism evidence="2 3">
    <name type="scientific">Acer negundo</name>
    <name type="common">Box elder</name>
    <dbReference type="NCBI Taxonomy" id="4023"/>
    <lineage>
        <taxon>Eukaryota</taxon>
        <taxon>Viridiplantae</taxon>
        <taxon>Streptophyta</taxon>
        <taxon>Embryophyta</taxon>
        <taxon>Tracheophyta</taxon>
        <taxon>Spermatophyta</taxon>
        <taxon>Magnoliopsida</taxon>
        <taxon>eudicotyledons</taxon>
        <taxon>Gunneridae</taxon>
        <taxon>Pentapetalae</taxon>
        <taxon>rosids</taxon>
        <taxon>malvids</taxon>
        <taxon>Sapindales</taxon>
        <taxon>Sapindaceae</taxon>
        <taxon>Hippocastanoideae</taxon>
        <taxon>Acereae</taxon>
        <taxon>Acer</taxon>
    </lineage>
</organism>
<reference evidence="2" key="1">
    <citation type="journal article" date="2022" name="Plant J.">
        <title>Strategies of tolerance reflected in two North American maple genomes.</title>
        <authorList>
            <person name="McEvoy S.L."/>
            <person name="Sezen U.U."/>
            <person name="Trouern-Trend A."/>
            <person name="McMahon S.M."/>
            <person name="Schaberg P.G."/>
            <person name="Yang J."/>
            <person name="Wegrzyn J.L."/>
            <person name="Swenson N.G."/>
        </authorList>
    </citation>
    <scope>NUCLEOTIDE SEQUENCE</scope>
    <source>
        <strain evidence="2">91603</strain>
    </source>
</reference>
<proteinExistence type="predicted"/>
<dbReference type="Proteomes" id="UP001064489">
    <property type="component" value="Chromosome 2"/>
</dbReference>
<feature type="compositionally biased region" description="Basic and acidic residues" evidence="1">
    <location>
        <begin position="1"/>
        <end position="18"/>
    </location>
</feature>
<dbReference type="InterPro" id="IPR004158">
    <property type="entry name" value="DUF247_pln"/>
</dbReference>
<keyword evidence="3" id="KW-1185">Reference proteome</keyword>
<reference evidence="2" key="2">
    <citation type="submission" date="2023-02" db="EMBL/GenBank/DDBJ databases">
        <authorList>
            <person name="Swenson N.G."/>
            <person name="Wegrzyn J.L."/>
            <person name="Mcevoy S.L."/>
        </authorList>
    </citation>
    <scope>NUCLEOTIDE SEQUENCE</scope>
    <source>
        <strain evidence="2">91603</strain>
        <tissue evidence="2">Leaf</tissue>
    </source>
</reference>
<sequence>MSQKDDIVSTEAVRERKAARQPRSGETSRGNDATQLIDREGEKVNIVIHKRNAGSKDLISISLEEKFKSLDKALMEVRVEAENSTKPKIQKIPFMLRDNPNFKKYLEPRVVSIGPYHDKNSNLQVTHEIKLKLAALCNQDGGIDRNVMDEKIMEEISNF</sequence>
<dbReference type="AlphaFoldDB" id="A0AAD5NIJ2"/>
<dbReference type="EMBL" id="JAJSOW010000106">
    <property type="protein sequence ID" value="KAI9159792.1"/>
    <property type="molecule type" value="Genomic_DNA"/>
</dbReference>
<feature type="compositionally biased region" description="Polar residues" evidence="1">
    <location>
        <begin position="24"/>
        <end position="34"/>
    </location>
</feature>
<accession>A0AAD5NIJ2</accession>
<dbReference type="Pfam" id="PF03140">
    <property type="entry name" value="DUF247"/>
    <property type="match status" value="1"/>
</dbReference>
<feature type="region of interest" description="Disordered" evidence="1">
    <location>
        <begin position="1"/>
        <end position="36"/>
    </location>
</feature>
<evidence type="ECO:0000313" key="3">
    <source>
        <dbReference type="Proteomes" id="UP001064489"/>
    </source>
</evidence>
<name>A0AAD5NIJ2_ACENE</name>
<comment type="caution">
    <text evidence="2">The sequence shown here is derived from an EMBL/GenBank/DDBJ whole genome shotgun (WGS) entry which is preliminary data.</text>
</comment>
<protein>
    <submittedName>
        <fullName evidence="2">Uncharacterized protein</fullName>
    </submittedName>
</protein>
<evidence type="ECO:0000313" key="2">
    <source>
        <dbReference type="EMBL" id="KAI9159792.1"/>
    </source>
</evidence>
<gene>
    <name evidence="2" type="ORF">LWI28_001940</name>
</gene>